<proteinExistence type="predicted"/>
<keyword evidence="2" id="KW-0963">Cytoplasm</keyword>
<keyword evidence="8" id="KW-1185">Reference proteome</keyword>
<dbReference type="InterPro" id="IPR036390">
    <property type="entry name" value="WH_DNA-bd_sf"/>
</dbReference>
<dbReference type="GO" id="GO:0003677">
    <property type="term" value="F:DNA binding"/>
    <property type="evidence" value="ECO:0007669"/>
    <property type="project" value="UniProtKB-KW"/>
</dbReference>
<dbReference type="AlphaFoldDB" id="A0A4Q7V222"/>
<dbReference type="PANTHER" id="PTHR33164">
    <property type="entry name" value="TRANSCRIPTIONAL REGULATOR, MARR FAMILY"/>
    <property type="match status" value="1"/>
</dbReference>
<keyword evidence="3" id="KW-0805">Transcription regulation</keyword>
<protein>
    <submittedName>
        <fullName evidence="7">MarR family transcriptional regulator</fullName>
    </submittedName>
</protein>
<accession>A0A4Q7V222</accession>
<dbReference type="GO" id="GO:0006950">
    <property type="term" value="P:response to stress"/>
    <property type="evidence" value="ECO:0007669"/>
    <property type="project" value="TreeGrafter"/>
</dbReference>
<dbReference type="PROSITE" id="PS50995">
    <property type="entry name" value="HTH_MARR_2"/>
    <property type="match status" value="1"/>
</dbReference>
<sequence>MDTVGPRAPFTLDEQLCFALHSASRAMTGCYRPLLDTLGLTYSQYALLLVLWENGAVTQGDLGDRLFLDSGTLSPLLRRLETRGLVARHRRPEDERTVEVSVTAEGAALRDRAAAVQSRVQDATGLTADELARMRDDLHLLAARLRRAETGPLPVEEGPDVA</sequence>
<dbReference type="InterPro" id="IPR039422">
    <property type="entry name" value="MarR/SlyA-like"/>
</dbReference>
<dbReference type="FunFam" id="1.10.10.10:FF:000163">
    <property type="entry name" value="MarR family transcriptional regulator"/>
    <property type="match status" value="1"/>
</dbReference>
<evidence type="ECO:0000313" key="8">
    <source>
        <dbReference type="Proteomes" id="UP000291591"/>
    </source>
</evidence>
<dbReference type="PANTHER" id="PTHR33164:SF5">
    <property type="entry name" value="ORGANIC HYDROPEROXIDE RESISTANCE TRANSCRIPTIONAL REGULATOR"/>
    <property type="match status" value="1"/>
</dbReference>
<keyword evidence="5" id="KW-0804">Transcription</keyword>
<evidence type="ECO:0000259" key="6">
    <source>
        <dbReference type="PROSITE" id="PS50995"/>
    </source>
</evidence>
<comment type="caution">
    <text evidence="7">The sequence shown here is derived from an EMBL/GenBank/DDBJ whole genome shotgun (WGS) entry which is preliminary data.</text>
</comment>
<reference evidence="7 8" key="1">
    <citation type="submission" date="2019-02" db="EMBL/GenBank/DDBJ databases">
        <title>Sequencing the genomes of 1000 actinobacteria strains.</title>
        <authorList>
            <person name="Klenk H.-P."/>
        </authorList>
    </citation>
    <scope>NUCLEOTIDE SEQUENCE [LARGE SCALE GENOMIC DNA]</scope>
    <source>
        <strain evidence="7 8">DSM 45779</strain>
    </source>
</reference>
<dbReference type="InterPro" id="IPR000835">
    <property type="entry name" value="HTH_MarR-typ"/>
</dbReference>
<dbReference type="GO" id="GO:0005737">
    <property type="term" value="C:cytoplasm"/>
    <property type="evidence" value="ECO:0007669"/>
    <property type="project" value="UniProtKB-SubCell"/>
</dbReference>
<dbReference type="Pfam" id="PF01047">
    <property type="entry name" value="MarR"/>
    <property type="match status" value="1"/>
</dbReference>
<comment type="subcellular location">
    <subcellularLocation>
        <location evidence="1">Cytoplasm</location>
    </subcellularLocation>
</comment>
<feature type="domain" description="HTH marR-type" evidence="6">
    <location>
        <begin position="13"/>
        <end position="143"/>
    </location>
</feature>
<dbReference type="OrthoDB" id="9806864at2"/>
<dbReference type="SUPFAM" id="SSF46785">
    <property type="entry name" value="Winged helix' DNA-binding domain"/>
    <property type="match status" value="1"/>
</dbReference>
<evidence type="ECO:0000256" key="2">
    <source>
        <dbReference type="ARBA" id="ARBA00022490"/>
    </source>
</evidence>
<dbReference type="Gene3D" id="1.10.10.10">
    <property type="entry name" value="Winged helix-like DNA-binding domain superfamily/Winged helix DNA-binding domain"/>
    <property type="match status" value="1"/>
</dbReference>
<dbReference type="RefSeq" id="WP_130290887.1">
    <property type="nucleotide sequence ID" value="NZ_SHKL01000001.1"/>
</dbReference>
<organism evidence="7 8">
    <name type="scientific">Pseudonocardia sediminis</name>
    <dbReference type="NCBI Taxonomy" id="1397368"/>
    <lineage>
        <taxon>Bacteria</taxon>
        <taxon>Bacillati</taxon>
        <taxon>Actinomycetota</taxon>
        <taxon>Actinomycetes</taxon>
        <taxon>Pseudonocardiales</taxon>
        <taxon>Pseudonocardiaceae</taxon>
        <taxon>Pseudonocardia</taxon>
    </lineage>
</organism>
<dbReference type="Proteomes" id="UP000291591">
    <property type="component" value="Unassembled WGS sequence"/>
</dbReference>
<dbReference type="EMBL" id="SHKL01000001">
    <property type="protein sequence ID" value="RZT86619.1"/>
    <property type="molecule type" value="Genomic_DNA"/>
</dbReference>
<gene>
    <name evidence="7" type="ORF">EV383_3516</name>
</gene>
<dbReference type="InterPro" id="IPR036388">
    <property type="entry name" value="WH-like_DNA-bd_sf"/>
</dbReference>
<name>A0A4Q7V222_PSEST</name>
<evidence type="ECO:0000256" key="1">
    <source>
        <dbReference type="ARBA" id="ARBA00004496"/>
    </source>
</evidence>
<evidence type="ECO:0000256" key="4">
    <source>
        <dbReference type="ARBA" id="ARBA00023125"/>
    </source>
</evidence>
<dbReference type="GO" id="GO:0003700">
    <property type="term" value="F:DNA-binding transcription factor activity"/>
    <property type="evidence" value="ECO:0007669"/>
    <property type="project" value="InterPro"/>
</dbReference>
<evidence type="ECO:0000256" key="5">
    <source>
        <dbReference type="ARBA" id="ARBA00023163"/>
    </source>
</evidence>
<keyword evidence="4" id="KW-0238">DNA-binding</keyword>
<dbReference type="SMART" id="SM00347">
    <property type="entry name" value="HTH_MARR"/>
    <property type="match status" value="1"/>
</dbReference>
<evidence type="ECO:0000313" key="7">
    <source>
        <dbReference type="EMBL" id="RZT86619.1"/>
    </source>
</evidence>
<evidence type="ECO:0000256" key="3">
    <source>
        <dbReference type="ARBA" id="ARBA00023015"/>
    </source>
</evidence>
<dbReference type="PRINTS" id="PR00598">
    <property type="entry name" value="HTHMARR"/>
</dbReference>